<gene>
    <name evidence="2" type="ORF">ACFPIJ_33010</name>
</gene>
<keyword evidence="3" id="KW-1185">Reference proteome</keyword>
<keyword evidence="1" id="KW-0732">Signal</keyword>
<feature type="chain" id="PRO_5047500520" description="Secreted protein" evidence="1">
    <location>
        <begin position="23"/>
        <end position="163"/>
    </location>
</feature>
<comment type="caution">
    <text evidence="2">The sequence shown here is derived from an EMBL/GenBank/DDBJ whole genome shotgun (WGS) entry which is preliminary data.</text>
</comment>
<organism evidence="2 3">
    <name type="scientific">Dactylosporangium cerinum</name>
    <dbReference type="NCBI Taxonomy" id="1434730"/>
    <lineage>
        <taxon>Bacteria</taxon>
        <taxon>Bacillati</taxon>
        <taxon>Actinomycetota</taxon>
        <taxon>Actinomycetes</taxon>
        <taxon>Micromonosporales</taxon>
        <taxon>Micromonosporaceae</taxon>
        <taxon>Dactylosporangium</taxon>
    </lineage>
</organism>
<accession>A0ABV9W239</accession>
<proteinExistence type="predicted"/>
<dbReference type="EMBL" id="JBHSIU010000041">
    <property type="protein sequence ID" value="MFC5002638.1"/>
    <property type="molecule type" value="Genomic_DNA"/>
</dbReference>
<evidence type="ECO:0000313" key="2">
    <source>
        <dbReference type="EMBL" id="MFC5002638.1"/>
    </source>
</evidence>
<dbReference type="RefSeq" id="WP_380120860.1">
    <property type="nucleotide sequence ID" value="NZ_JBHSIU010000041.1"/>
</dbReference>
<sequence length="163" mass="16718">MRIIRGALAATAATLTALTLSAAPASADIAPPQPFYADSTSSFDTCPHGSTKGTLLWRTPGPVAPFAVDVSGEVVDRPIVASSTPGCAPDDYSSTAIFTAYSGSAVVGSKTVTVDNGVKRFQFTLGGTSTTTSVLTRLTVQVCRNPVHTLPPSYCGTTVTYLG</sequence>
<reference evidence="3" key="1">
    <citation type="journal article" date="2019" name="Int. J. Syst. Evol. Microbiol.">
        <title>The Global Catalogue of Microorganisms (GCM) 10K type strain sequencing project: providing services to taxonomists for standard genome sequencing and annotation.</title>
        <authorList>
            <consortium name="The Broad Institute Genomics Platform"/>
            <consortium name="The Broad Institute Genome Sequencing Center for Infectious Disease"/>
            <person name="Wu L."/>
            <person name="Ma J."/>
        </authorList>
    </citation>
    <scope>NUCLEOTIDE SEQUENCE [LARGE SCALE GENOMIC DNA]</scope>
    <source>
        <strain evidence="3">CGMCC 4.7152</strain>
    </source>
</reference>
<evidence type="ECO:0000313" key="3">
    <source>
        <dbReference type="Proteomes" id="UP001595912"/>
    </source>
</evidence>
<protein>
    <recommendedName>
        <fullName evidence="4">Secreted protein</fullName>
    </recommendedName>
</protein>
<dbReference type="Proteomes" id="UP001595912">
    <property type="component" value="Unassembled WGS sequence"/>
</dbReference>
<feature type="signal peptide" evidence="1">
    <location>
        <begin position="1"/>
        <end position="22"/>
    </location>
</feature>
<evidence type="ECO:0008006" key="4">
    <source>
        <dbReference type="Google" id="ProtNLM"/>
    </source>
</evidence>
<name>A0ABV9W239_9ACTN</name>
<evidence type="ECO:0000256" key="1">
    <source>
        <dbReference type="SAM" id="SignalP"/>
    </source>
</evidence>